<dbReference type="PANTHER" id="PTHR10566">
    <property type="entry name" value="CHAPERONE-ACTIVITY OF BC1 COMPLEX CABC1 -RELATED"/>
    <property type="match status" value="1"/>
</dbReference>
<dbReference type="AlphaFoldDB" id="A0A1L8SYW9"/>
<keyword evidence="2" id="KW-1133">Transmembrane helix</keyword>
<dbReference type="Pfam" id="PF03109">
    <property type="entry name" value="ABC1"/>
    <property type="match status" value="1"/>
</dbReference>
<dbReference type="STRING" id="319970.RV00_GL000100"/>
<dbReference type="InterPro" id="IPR004147">
    <property type="entry name" value="ABC1_dom"/>
</dbReference>
<gene>
    <name evidence="4" type="ORF">RV00_GL000100</name>
</gene>
<evidence type="ECO:0000256" key="1">
    <source>
        <dbReference type="ARBA" id="ARBA00009670"/>
    </source>
</evidence>
<dbReference type="InterPro" id="IPR011009">
    <property type="entry name" value="Kinase-like_dom_sf"/>
</dbReference>
<keyword evidence="2" id="KW-0472">Membrane</keyword>
<organism evidence="4 5">
    <name type="scientific">Enterococcus devriesei</name>
    <dbReference type="NCBI Taxonomy" id="319970"/>
    <lineage>
        <taxon>Bacteria</taxon>
        <taxon>Bacillati</taxon>
        <taxon>Bacillota</taxon>
        <taxon>Bacilli</taxon>
        <taxon>Lactobacillales</taxon>
        <taxon>Enterococcaceae</taxon>
        <taxon>Enterococcus</taxon>
    </lineage>
</organism>
<accession>A0A1L8SYW9</accession>
<evidence type="ECO:0000313" key="5">
    <source>
        <dbReference type="Proteomes" id="UP000183700"/>
    </source>
</evidence>
<feature type="domain" description="ABC1 atypical kinase-like" evidence="3">
    <location>
        <begin position="75"/>
        <end position="364"/>
    </location>
</feature>
<sequence>MEVTIMSKQSKTARLRQIVTIVNRYSLVKNITQQKNPADVRKAFEELGPTFIKVGQMMSVRTDIFTLAFTKELRKLQDDVKTDDFDSVKQLVESELEVPLTEIFESFDEVPFASASIAQAHHAKLKNGQSVVAKVQHPGIASEIEVDLSLFEKAIPLASWVPESNVIDLKNILKEIRTSLQNELDFQKELNFAEKFYQLNHGWKEIRVPKMEPAYSTKKLIVMELMPGTNLKELINADDKPQIHNDLSNKELKKMVSELLIDHFMKEVFEDGFFHADPHPGNLLLQLMTAAENQQDQPLKTKEYAGKLGKLPYEITHSTKEKLRPFRLNFIDFGMMGTINGEMQVKMSNTIIAIYSKDTQRITNAVHAICKQVGSFDEETFTDELDDFLNRYLTLPIKEIDLQKVFSQVVLICHDNNLQIDDSVTMLIKAFGTLEGVIEDLNPDLSLFEVVAPFAQKYFIQQLDLKNELQETGLDYLTTLKALPKLPSHTLNALDTFAKGKGKLNLELKNQRNLLERAEAMVNRLVIGLILSALVIGSSLLVQTSPQGDTLISDLGIFGYAIAALSILFLILESFYRRYRKWKER</sequence>
<dbReference type="EMBL" id="JXKM01000001">
    <property type="protein sequence ID" value="OJG37143.1"/>
    <property type="molecule type" value="Genomic_DNA"/>
</dbReference>
<dbReference type="Proteomes" id="UP000183700">
    <property type="component" value="Unassembled WGS sequence"/>
</dbReference>
<dbReference type="SUPFAM" id="SSF56112">
    <property type="entry name" value="Protein kinase-like (PK-like)"/>
    <property type="match status" value="1"/>
</dbReference>
<dbReference type="PANTHER" id="PTHR10566:SF113">
    <property type="entry name" value="PROTEIN ACTIVITY OF BC1 COMPLEX KINASE 7, CHLOROPLASTIC"/>
    <property type="match status" value="1"/>
</dbReference>
<reference evidence="4 5" key="1">
    <citation type="submission" date="2014-12" db="EMBL/GenBank/DDBJ databases">
        <title>Draft genome sequences of 29 type strains of Enterococci.</title>
        <authorList>
            <person name="Zhong Z."/>
            <person name="Sun Z."/>
            <person name="Liu W."/>
            <person name="Zhang W."/>
            <person name="Zhang H."/>
        </authorList>
    </citation>
    <scope>NUCLEOTIDE SEQUENCE [LARGE SCALE GENOMIC DNA]</scope>
    <source>
        <strain evidence="4 5">DSM 22802</strain>
    </source>
</reference>
<keyword evidence="2" id="KW-0812">Transmembrane</keyword>
<dbReference type="InterPro" id="IPR050154">
    <property type="entry name" value="UbiB_kinase"/>
</dbReference>
<protein>
    <recommendedName>
        <fullName evidence="3">ABC1 atypical kinase-like domain-containing protein</fullName>
    </recommendedName>
</protein>
<keyword evidence="5" id="KW-1185">Reference proteome</keyword>
<evidence type="ECO:0000256" key="2">
    <source>
        <dbReference type="SAM" id="Phobius"/>
    </source>
</evidence>
<name>A0A1L8SYW9_9ENTE</name>
<evidence type="ECO:0000313" key="4">
    <source>
        <dbReference type="EMBL" id="OJG37143.1"/>
    </source>
</evidence>
<feature type="transmembrane region" description="Helical" evidence="2">
    <location>
        <begin position="557"/>
        <end position="576"/>
    </location>
</feature>
<comment type="caution">
    <text evidence="4">The sequence shown here is derived from an EMBL/GenBank/DDBJ whole genome shotgun (WGS) entry which is preliminary data.</text>
</comment>
<proteinExistence type="inferred from homology"/>
<comment type="similarity">
    <text evidence="1">Belongs to the protein kinase superfamily. ADCK protein kinase family.</text>
</comment>
<dbReference type="CDD" id="cd05121">
    <property type="entry name" value="ABC1_ADCK3-like"/>
    <property type="match status" value="1"/>
</dbReference>
<evidence type="ECO:0000259" key="3">
    <source>
        <dbReference type="Pfam" id="PF03109"/>
    </source>
</evidence>
<feature type="transmembrane region" description="Helical" evidence="2">
    <location>
        <begin position="521"/>
        <end position="542"/>
    </location>
</feature>